<dbReference type="EMBL" id="WHOB01000084">
    <property type="protein sequence ID" value="NOU82632.1"/>
    <property type="molecule type" value="Genomic_DNA"/>
</dbReference>
<dbReference type="SUPFAM" id="SSF47413">
    <property type="entry name" value="lambda repressor-like DNA-binding domains"/>
    <property type="match status" value="1"/>
</dbReference>
<organism evidence="3 4">
    <name type="scientific">Paenibacillus phytohabitans</name>
    <dbReference type="NCBI Taxonomy" id="2654978"/>
    <lineage>
        <taxon>Bacteria</taxon>
        <taxon>Bacillati</taxon>
        <taxon>Bacillota</taxon>
        <taxon>Bacilli</taxon>
        <taxon>Bacillales</taxon>
        <taxon>Paenibacillaceae</taxon>
        <taxon>Paenibacillus</taxon>
    </lineage>
</organism>
<dbReference type="PANTHER" id="PTHR46797">
    <property type="entry name" value="HTH-TYPE TRANSCRIPTIONAL REGULATOR"/>
    <property type="match status" value="1"/>
</dbReference>
<evidence type="ECO:0000259" key="2">
    <source>
        <dbReference type="PROSITE" id="PS50943"/>
    </source>
</evidence>
<dbReference type="Gene3D" id="1.10.260.40">
    <property type="entry name" value="lambda repressor-like DNA-binding domains"/>
    <property type="match status" value="1"/>
</dbReference>
<dbReference type="SMART" id="SM00530">
    <property type="entry name" value="HTH_XRE"/>
    <property type="match status" value="1"/>
</dbReference>
<evidence type="ECO:0000256" key="1">
    <source>
        <dbReference type="ARBA" id="ARBA00023125"/>
    </source>
</evidence>
<gene>
    <name evidence="3" type="ORF">GC101_27595</name>
</gene>
<dbReference type="Proteomes" id="UP000596857">
    <property type="component" value="Unassembled WGS sequence"/>
</dbReference>
<keyword evidence="1" id="KW-0238">DNA-binding</keyword>
<dbReference type="PROSITE" id="PS50943">
    <property type="entry name" value="HTH_CROC1"/>
    <property type="match status" value="1"/>
</dbReference>
<feature type="domain" description="HTH cro/C1-type" evidence="2">
    <location>
        <begin position="8"/>
        <end position="62"/>
    </location>
</feature>
<dbReference type="RefSeq" id="WP_171719949.1">
    <property type="nucleotide sequence ID" value="NZ_WHOB01000084.1"/>
</dbReference>
<sequence length="102" mass="11853">MHYIGERLRSIRKNKNLTQQKVFERSGISVGTLSDWENDKRAPTTSALQRWAEAVGIDFWDIFFSDLTPTPAEINMLTLFRELAPNDQEHLLSLMKLMSKKK</sequence>
<dbReference type="InterPro" id="IPR010982">
    <property type="entry name" value="Lambda_DNA-bd_dom_sf"/>
</dbReference>
<proteinExistence type="predicted"/>
<dbReference type="InterPro" id="IPR001387">
    <property type="entry name" value="Cro/C1-type_HTH"/>
</dbReference>
<keyword evidence="4" id="KW-1185">Reference proteome</keyword>
<protein>
    <submittedName>
        <fullName evidence="3">Helix-turn-helix domain-containing protein</fullName>
    </submittedName>
</protein>
<accession>A0ABX1YNJ2</accession>
<evidence type="ECO:0000313" key="3">
    <source>
        <dbReference type="EMBL" id="NOU82632.1"/>
    </source>
</evidence>
<evidence type="ECO:0000313" key="4">
    <source>
        <dbReference type="Proteomes" id="UP000596857"/>
    </source>
</evidence>
<dbReference type="InterPro" id="IPR050807">
    <property type="entry name" value="TransReg_Diox_bact_type"/>
</dbReference>
<name>A0ABX1YNJ2_9BACL</name>
<dbReference type="Pfam" id="PF01381">
    <property type="entry name" value="HTH_3"/>
    <property type="match status" value="1"/>
</dbReference>
<dbReference type="CDD" id="cd00093">
    <property type="entry name" value="HTH_XRE"/>
    <property type="match status" value="1"/>
</dbReference>
<dbReference type="PANTHER" id="PTHR46797:SF1">
    <property type="entry name" value="METHYLPHOSPHONATE SYNTHASE"/>
    <property type="match status" value="1"/>
</dbReference>
<comment type="caution">
    <text evidence="3">The sequence shown here is derived from an EMBL/GenBank/DDBJ whole genome shotgun (WGS) entry which is preliminary data.</text>
</comment>
<reference evidence="3 4" key="1">
    <citation type="submission" date="2019-10" db="EMBL/GenBank/DDBJ databases">
        <title>Description of Paenibacillus terricola sp. nov.</title>
        <authorList>
            <person name="Carlier A."/>
            <person name="Qi S."/>
        </authorList>
    </citation>
    <scope>NUCLEOTIDE SEQUENCE [LARGE SCALE GENOMIC DNA]</scope>
    <source>
        <strain evidence="3 4">LMG 31459</strain>
    </source>
</reference>